<proteinExistence type="predicted"/>
<dbReference type="GO" id="GO:0022857">
    <property type="term" value="F:transmembrane transporter activity"/>
    <property type="evidence" value="ECO:0007669"/>
    <property type="project" value="TreeGrafter"/>
</dbReference>
<dbReference type="InterPro" id="IPR003593">
    <property type="entry name" value="AAA+_ATPase"/>
</dbReference>
<evidence type="ECO:0000256" key="2">
    <source>
        <dbReference type="ARBA" id="ARBA00022741"/>
    </source>
</evidence>
<keyword evidence="2" id="KW-0547">Nucleotide-binding</keyword>
<comment type="caution">
    <text evidence="5">The sequence shown here is derived from an EMBL/GenBank/DDBJ whole genome shotgun (WGS) entry which is preliminary data.</text>
</comment>
<keyword evidence="6" id="KW-1185">Reference proteome</keyword>
<dbReference type="InterPro" id="IPR027417">
    <property type="entry name" value="P-loop_NTPase"/>
</dbReference>
<dbReference type="RefSeq" id="WP_098459545.1">
    <property type="nucleotide sequence ID" value="NZ_PDJC01000001.1"/>
</dbReference>
<keyword evidence="1" id="KW-0813">Transport</keyword>
<dbReference type="EMBL" id="PDJC01000001">
    <property type="protein sequence ID" value="PFG15965.1"/>
    <property type="molecule type" value="Genomic_DNA"/>
</dbReference>
<dbReference type="CDD" id="cd03255">
    <property type="entry name" value="ABC_MJ0796_LolCDE_FtsE"/>
    <property type="match status" value="1"/>
</dbReference>
<dbReference type="SMART" id="SM00382">
    <property type="entry name" value="AAA"/>
    <property type="match status" value="1"/>
</dbReference>
<protein>
    <submittedName>
        <fullName evidence="5">Putative ABC transport system ATP-binding protein</fullName>
    </submittedName>
</protein>
<dbReference type="OrthoDB" id="3176024at2"/>
<gene>
    <name evidence="5" type="ORF">ATK74_0487</name>
</gene>
<name>A0A2A9CPF5_9ACTN</name>
<dbReference type="GO" id="GO:0005886">
    <property type="term" value="C:plasma membrane"/>
    <property type="evidence" value="ECO:0007669"/>
    <property type="project" value="TreeGrafter"/>
</dbReference>
<dbReference type="GO" id="GO:0016887">
    <property type="term" value="F:ATP hydrolysis activity"/>
    <property type="evidence" value="ECO:0007669"/>
    <property type="project" value="InterPro"/>
</dbReference>
<evidence type="ECO:0000313" key="5">
    <source>
        <dbReference type="EMBL" id="PFG15965.1"/>
    </source>
</evidence>
<dbReference type="SUPFAM" id="SSF52540">
    <property type="entry name" value="P-loop containing nucleoside triphosphate hydrolases"/>
    <property type="match status" value="1"/>
</dbReference>
<dbReference type="PROSITE" id="PS50893">
    <property type="entry name" value="ABC_TRANSPORTER_2"/>
    <property type="match status" value="1"/>
</dbReference>
<sequence length="231" mass="23988">MTNSNSMLSARSISKSFGDVHALVDVSLDIPAGQSVSIMGPSGSGKSTLLHCLAGILKPDRGDISLGGDPVSLSSDAARSRLRLDRMGFVFQDGQLLPELPAVENVALPLLLQGRSRTEAFGRATEWLGRLGLAGLERRRPGQLSGGQAHRVAIARALVGSPAVVLADEPTGALDQATGAEVMRVLTAAAKGVGASLVVVTHDAKVAAWCERHIEIVDGQVLTDFARIAAA</sequence>
<dbReference type="PANTHER" id="PTHR24220:SF685">
    <property type="entry name" value="ABC TRANSPORTER RELATED"/>
    <property type="match status" value="1"/>
</dbReference>
<reference evidence="5 6" key="1">
    <citation type="submission" date="2017-10" db="EMBL/GenBank/DDBJ databases">
        <title>Sequencing the genomes of 1000 actinobacteria strains.</title>
        <authorList>
            <person name="Klenk H.-P."/>
        </authorList>
    </citation>
    <scope>NUCLEOTIDE SEQUENCE [LARGE SCALE GENOMIC DNA]</scope>
    <source>
        <strain evidence="5 6">DSM 15597</strain>
    </source>
</reference>
<dbReference type="Proteomes" id="UP000226079">
    <property type="component" value="Unassembled WGS sequence"/>
</dbReference>
<evidence type="ECO:0000259" key="4">
    <source>
        <dbReference type="PROSITE" id="PS50893"/>
    </source>
</evidence>
<evidence type="ECO:0000256" key="1">
    <source>
        <dbReference type="ARBA" id="ARBA00022448"/>
    </source>
</evidence>
<evidence type="ECO:0000313" key="6">
    <source>
        <dbReference type="Proteomes" id="UP000226079"/>
    </source>
</evidence>
<dbReference type="GO" id="GO:0005524">
    <property type="term" value="F:ATP binding"/>
    <property type="evidence" value="ECO:0007669"/>
    <property type="project" value="UniProtKB-KW"/>
</dbReference>
<dbReference type="Gene3D" id="3.40.50.300">
    <property type="entry name" value="P-loop containing nucleotide triphosphate hydrolases"/>
    <property type="match status" value="1"/>
</dbReference>
<keyword evidence="3 5" id="KW-0067">ATP-binding</keyword>
<dbReference type="InterPro" id="IPR003439">
    <property type="entry name" value="ABC_transporter-like_ATP-bd"/>
</dbReference>
<dbReference type="InterPro" id="IPR017911">
    <property type="entry name" value="MacB-like_ATP-bd"/>
</dbReference>
<evidence type="ECO:0000256" key="3">
    <source>
        <dbReference type="ARBA" id="ARBA00022840"/>
    </source>
</evidence>
<dbReference type="AlphaFoldDB" id="A0A2A9CPF5"/>
<dbReference type="InterPro" id="IPR015854">
    <property type="entry name" value="ABC_transpr_LolD-like"/>
</dbReference>
<organism evidence="5 6">
    <name type="scientific">Propionicimonas paludicola</name>
    <dbReference type="NCBI Taxonomy" id="185243"/>
    <lineage>
        <taxon>Bacteria</taxon>
        <taxon>Bacillati</taxon>
        <taxon>Actinomycetota</taxon>
        <taxon>Actinomycetes</taxon>
        <taxon>Propionibacteriales</taxon>
        <taxon>Nocardioidaceae</taxon>
        <taxon>Propionicimonas</taxon>
    </lineage>
</organism>
<accession>A0A2A9CPF5</accession>
<dbReference type="PANTHER" id="PTHR24220">
    <property type="entry name" value="IMPORT ATP-BINDING PROTEIN"/>
    <property type="match status" value="1"/>
</dbReference>
<feature type="domain" description="ABC transporter" evidence="4">
    <location>
        <begin position="8"/>
        <end position="230"/>
    </location>
</feature>
<dbReference type="Pfam" id="PF00005">
    <property type="entry name" value="ABC_tran"/>
    <property type="match status" value="1"/>
</dbReference>